<dbReference type="Pfam" id="PF02157">
    <property type="entry name" value="Man-6-P_recep"/>
    <property type="match status" value="1"/>
</dbReference>
<keyword evidence="3 9" id="KW-0812">Transmembrane</keyword>
<evidence type="ECO:0000256" key="7">
    <source>
        <dbReference type="ARBA" id="ARBA00023157"/>
    </source>
</evidence>
<feature type="domain" description="MRH" evidence="10">
    <location>
        <begin position="106"/>
        <end position="224"/>
    </location>
</feature>
<dbReference type="AlphaFoldDB" id="A0A1A0H7T3"/>
<dbReference type="GO" id="GO:0000139">
    <property type="term" value="C:Golgi membrane"/>
    <property type="evidence" value="ECO:0007669"/>
    <property type="project" value="UniProtKB-SubCell"/>
</dbReference>
<evidence type="ECO:0000256" key="9">
    <source>
        <dbReference type="SAM" id="Phobius"/>
    </source>
</evidence>
<accession>A0A1A0H7T3</accession>
<dbReference type="RefSeq" id="XP_018710477.1">
    <property type="nucleotide sequence ID" value="XM_018857825.1"/>
</dbReference>
<dbReference type="InterPro" id="IPR028927">
    <property type="entry name" value="Man-6-P_rcpt"/>
</dbReference>
<evidence type="ECO:0000259" key="10">
    <source>
        <dbReference type="PROSITE" id="PS51914"/>
    </source>
</evidence>
<gene>
    <name evidence="11" type="ORF">METBIDRAFT_44679</name>
</gene>
<dbReference type="GeneID" id="30030801"/>
<dbReference type="PANTHER" id="PTHR15071:SF0">
    <property type="entry name" value="MANNOSE 6-PHOSPHATE RECEPTOR-LIKE PROTEIN 1"/>
    <property type="match status" value="1"/>
</dbReference>
<reference evidence="11 12" key="1">
    <citation type="submission" date="2016-05" db="EMBL/GenBank/DDBJ databases">
        <title>Comparative genomics of biotechnologically important yeasts.</title>
        <authorList>
            <consortium name="DOE Joint Genome Institute"/>
            <person name="Riley R."/>
            <person name="Haridas S."/>
            <person name="Wolfe K.H."/>
            <person name="Lopes M.R."/>
            <person name="Hittinger C.T."/>
            <person name="Goker M."/>
            <person name="Salamov A."/>
            <person name="Wisecaver J."/>
            <person name="Long T.M."/>
            <person name="Aerts A.L."/>
            <person name="Barry K."/>
            <person name="Choi C."/>
            <person name="Clum A."/>
            <person name="Coughlan A.Y."/>
            <person name="Deshpande S."/>
            <person name="Douglass A.P."/>
            <person name="Hanson S.J."/>
            <person name="Klenk H.-P."/>
            <person name="LaButti K."/>
            <person name="Lapidus A."/>
            <person name="Lindquist E."/>
            <person name="Lipzen A."/>
            <person name="Meier-kolthoff J.P."/>
            <person name="Ohm R.A."/>
            <person name="Otillar R.P."/>
            <person name="Pangilinan J."/>
            <person name="Peng Y."/>
            <person name="Rokas A."/>
            <person name="Rosa C.A."/>
            <person name="Scheuner C."/>
            <person name="Sibirny A.A."/>
            <person name="Slot J.C."/>
            <person name="Stielow J.B."/>
            <person name="Sun H."/>
            <person name="Kurtzman C.P."/>
            <person name="Blackwell M."/>
            <person name="Grigoriev I.V."/>
            <person name="Jeffries T.W."/>
        </authorList>
    </citation>
    <scope>NUCLEOTIDE SEQUENCE [LARGE SCALE GENOMIC DNA]</scope>
    <source>
        <strain evidence="11 12">NRRL YB-4993</strain>
    </source>
</reference>
<keyword evidence="7" id="KW-1015">Disulfide bond</keyword>
<comment type="caution">
    <text evidence="11">The sequence shown here is derived from an EMBL/GenBank/DDBJ whole genome shotgun (WGS) entry which is preliminary data.</text>
</comment>
<dbReference type="InterPro" id="IPR009011">
    <property type="entry name" value="Man6P_isomerase_rcpt-bd_dom_sf"/>
</dbReference>
<evidence type="ECO:0000313" key="12">
    <source>
        <dbReference type="Proteomes" id="UP000092555"/>
    </source>
</evidence>
<name>A0A1A0H7T3_9ASCO</name>
<dbReference type="InterPro" id="IPR044865">
    <property type="entry name" value="MRH_dom"/>
</dbReference>
<keyword evidence="2" id="KW-0813">Transport</keyword>
<dbReference type="GO" id="GO:0010008">
    <property type="term" value="C:endosome membrane"/>
    <property type="evidence" value="ECO:0007669"/>
    <property type="project" value="UniProtKB-SubCell"/>
</dbReference>
<keyword evidence="6 9" id="KW-0472">Membrane</keyword>
<evidence type="ECO:0000313" key="11">
    <source>
        <dbReference type="EMBL" id="OBA19952.1"/>
    </source>
</evidence>
<dbReference type="GO" id="GO:0005770">
    <property type="term" value="C:late endosome"/>
    <property type="evidence" value="ECO:0007669"/>
    <property type="project" value="TreeGrafter"/>
</dbReference>
<keyword evidence="5 9" id="KW-1133">Transmembrane helix</keyword>
<feature type="transmembrane region" description="Helical" evidence="9">
    <location>
        <begin position="9"/>
        <end position="25"/>
    </location>
</feature>
<dbReference type="SUPFAM" id="SSF50911">
    <property type="entry name" value="Mannose 6-phosphate receptor domain"/>
    <property type="match status" value="1"/>
</dbReference>
<dbReference type="EMBL" id="LXTC01000005">
    <property type="protein sequence ID" value="OBA19952.1"/>
    <property type="molecule type" value="Genomic_DNA"/>
</dbReference>
<organism evidence="11 12">
    <name type="scientific">Metschnikowia bicuspidata var. bicuspidata NRRL YB-4993</name>
    <dbReference type="NCBI Taxonomy" id="869754"/>
    <lineage>
        <taxon>Eukaryota</taxon>
        <taxon>Fungi</taxon>
        <taxon>Dikarya</taxon>
        <taxon>Ascomycota</taxon>
        <taxon>Saccharomycotina</taxon>
        <taxon>Pichiomycetes</taxon>
        <taxon>Metschnikowiaceae</taxon>
        <taxon>Metschnikowia</taxon>
    </lineage>
</organism>
<keyword evidence="12" id="KW-1185">Reference proteome</keyword>
<dbReference type="PROSITE" id="PS51914">
    <property type="entry name" value="MRH"/>
    <property type="match status" value="1"/>
</dbReference>
<evidence type="ECO:0000256" key="5">
    <source>
        <dbReference type="ARBA" id="ARBA00022989"/>
    </source>
</evidence>
<feature type="transmembrane region" description="Helical" evidence="9">
    <location>
        <begin position="232"/>
        <end position="255"/>
    </location>
</feature>
<keyword evidence="11" id="KW-0675">Receptor</keyword>
<comment type="subcellular location">
    <subcellularLocation>
        <location evidence="1">Golgi apparatus membrane</location>
        <topology evidence="1">Single-pass type I membrane protein</topology>
    </subcellularLocation>
</comment>
<dbReference type="PANTHER" id="PTHR15071">
    <property type="entry name" value="MANNOSE-6-PHOSPHATE RECEPTOR FAMILY MEMBER"/>
    <property type="match status" value="1"/>
</dbReference>
<proteinExistence type="predicted"/>
<dbReference type="OrthoDB" id="4504960at2759"/>
<protein>
    <submittedName>
        <fullName evidence="11">Mannose 6-phosphate receptor domain-containing protein</fullName>
    </submittedName>
</protein>
<keyword evidence="8" id="KW-0325">Glycoprotein</keyword>
<dbReference type="STRING" id="869754.A0A1A0H7T3"/>
<dbReference type="GO" id="GO:0007034">
    <property type="term" value="P:vacuolar transport"/>
    <property type="evidence" value="ECO:0007669"/>
    <property type="project" value="TreeGrafter"/>
</dbReference>
<sequence>MASRIQKRIIYIALVLFLVTGLFIVDKRPHQKQEHSKLFSSLQDMMLLDSEKDSKSDDEVELEACTTLNPTRGFIDLRGLTSHAQEGKFQAWLAKDYESGRNFTVGVCLSPVKKSVLSTAAFKDSVNASDVGAYYIDPETDKYVLMGQFSGKPVFRGKKLTMTYENGSFCDSILARDGLRIRRSTILTFTCDREMLNKAQVSYIASAQECTYMFEIRSHYACPTAAKADNLAAIWIFLLILMAALLVFFSGSLIIKSLRVLHLKGTPIPEK</sequence>
<evidence type="ECO:0000256" key="4">
    <source>
        <dbReference type="ARBA" id="ARBA00022729"/>
    </source>
</evidence>
<evidence type="ECO:0000256" key="8">
    <source>
        <dbReference type="ARBA" id="ARBA00023180"/>
    </source>
</evidence>
<evidence type="ECO:0000256" key="6">
    <source>
        <dbReference type="ARBA" id="ARBA00023136"/>
    </source>
</evidence>
<evidence type="ECO:0000256" key="2">
    <source>
        <dbReference type="ARBA" id="ARBA00022448"/>
    </source>
</evidence>
<dbReference type="Gene3D" id="2.70.130.10">
    <property type="entry name" value="Mannose-6-phosphate receptor binding domain"/>
    <property type="match status" value="1"/>
</dbReference>
<evidence type="ECO:0000256" key="3">
    <source>
        <dbReference type="ARBA" id="ARBA00022692"/>
    </source>
</evidence>
<dbReference type="Proteomes" id="UP000092555">
    <property type="component" value="Unassembled WGS sequence"/>
</dbReference>
<keyword evidence="4" id="KW-0732">Signal</keyword>
<evidence type="ECO:0000256" key="1">
    <source>
        <dbReference type="ARBA" id="ARBA00004614"/>
    </source>
</evidence>